<organism evidence="2 3">
    <name type="scientific">Catenibacillus scindens</name>
    <dbReference type="NCBI Taxonomy" id="673271"/>
    <lineage>
        <taxon>Bacteria</taxon>
        <taxon>Bacillati</taxon>
        <taxon>Bacillota</taxon>
        <taxon>Clostridia</taxon>
        <taxon>Lachnospirales</taxon>
        <taxon>Lachnospiraceae</taxon>
        <taxon>Catenibacillus</taxon>
    </lineage>
</organism>
<feature type="transmembrane region" description="Helical" evidence="1">
    <location>
        <begin position="191"/>
        <end position="216"/>
    </location>
</feature>
<keyword evidence="1" id="KW-0812">Transmembrane</keyword>
<dbReference type="EMBL" id="JACHFW010000001">
    <property type="protein sequence ID" value="MBB5263150.1"/>
    <property type="molecule type" value="Genomic_DNA"/>
</dbReference>
<proteinExistence type="predicted"/>
<evidence type="ECO:0000313" key="2">
    <source>
        <dbReference type="EMBL" id="MBB5263150.1"/>
    </source>
</evidence>
<keyword evidence="1" id="KW-1133">Transmembrane helix</keyword>
<feature type="transmembrane region" description="Helical" evidence="1">
    <location>
        <begin position="295"/>
        <end position="316"/>
    </location>
</feature>
<sequence>MAVVCYEIRKVFLRTGSQIAAAICAIVVILFGVMSVNSIFFVDDQGNHITGIQGARLLAAAKEPWEGPLTAERLALVIETNQKENASPQALSEDITQNNISYGRKQGYSDILLLLSDAFGDFSYFDYYAADRLTVDDADNFYRQRVLSLTEWLYTKADSRFSPAEKEFLIQQFENVRQPLYYAAADGWDQLFYTAPSLITVLAIMCGFLVSGIFSCEKQWKCDAVFFSSFHGRKKACKAKIGAGVAIATIIYWASMLLCSGIILGCMGAGGANTMIQAQFFGSDSFYNITVWQEFLLILFGGYAGCLFFALLAMLVSAKSGSAIFAVTIPFILILLPQFLSNMEIPKLDRLLGILPDQLLSVSLVLGGYNLYDFAGKIVGALPILLVVYPALCLVLLPVIYTIYKKTVVR</sequence>
<gene>
    <name evidence="2" type="ORF">HNP82_000244</name>
</gene>
<feature type="transmembrane region" description="Helical" evidence="1">
    <location>
        <begin position="322"/>
        <end position="340"/>
    </location>
</feature>
<keyword evidence="3" id="KW-1185">Reference proteome</keyword>
<comment type="caution">
    <text evidence="2">The sequence shown here is derived from an EMBL/GenBank/DDBJ whole genome shotgun (WGS) entry which is preliminary data.</text>
</comment>
<protein>
    <submittedName>
        <fullName evidence="2">ABC-type transport system involved in multi-copper enzyme maturation permease subunit</fullName>
    </submittedName>
</protein>
<feature type="transmembrane region" description="Helical" evidence="1">
    <location>
        <begin position="378"/>
        <end position="404"/>
    </location>
</feature>
<evidence type="ECO:0000256" key="1">
    <source>
        <dbReference type="SAM" id="Phobius"/>
    </source>
</evidence>
<dbReference type="Proteomes" id="UP000543642">
    <property type="component" value="Unassembled WGS sequence"/>
</dbReference>
<reference evidence="2 3" key="1">
    <citation type="submission" date="2020-08" db="EMBL/GenBank/DDBJ databases">
        <title>Genomic Encyclopedia of Type Strains, Phase IV (KMG-IV): sequencing the most valuable type-strain genomes for metagenomic binning, comparative biology and taxonomic classification.</title>
        <authorList>
            <person name="Goeker M."/>
        </authorList>
    </citation>
    <scope>NUCLEOTIDE SEQUENCE [LARGE SCALE GENOMIC DNA]</scope>
    <source>
        <strain evidence="2 3">DSM 106146</strain>
    </source>
</reference>
<feature type="transmembrane region" description="Helical" evidence="1">
    <location>
        <begin position="19"/>
        <end position="42"/>
    </location>
</feature>
<dbReference type="AlphaFoldDB" id="A0A7W8H8K1"/>
<accession>A0A7W8H8K1</accession>
<dbReference type="RefSeq" id="WP_183770556.1">
    <property type="nucleotide sequence ID" value="NZ_JACHFW010000001.1"/>
</dbReference>
<keyword evidence="1" id="KW-0472">Membrane</keyword>
<feature type="transmembrane region" description="Helical" evidence="1">
    <location>
        <begin position="237"/>
        <end position="255"/>
    </location>
</feature>
<name>A0A7W8H8K1_9FIRM</name>
<evidence type="ECO:0000313" key="3">
    <source>
        <dbReference type="Proteomes" id="UP000543642"/>
    </source>
</evidence>